<sequence length="1598" mass="183456">MGANGSFLGKDTTIGEPLIIKNTIWDSINHCVKYDLRDNKRVPIKNYLIFSKKFNSKDSLHESCSNAVKNLKILRHPNILEYVHSTVTKNQLYLVTESAVNLNSIYNTLSNFDILAGLHHILEGLIFLEKTANMRHNSISLDSIFVLPCGRWVLGNFEQASVINDQQNNDIKAYGDLLQHFLITVTKIIDAKSNQLMEDLIYTLKDESSIRFTQIYEKYQEAFNNKYLYIYEFIKHLPMKTFSQKEEFFTTLVHDLKALPNQLIAERYVDLLFEPTMWVEPLADEYLFPQYFEILEKGGIYNRENFKAFLVPAIIKQFEITEIGRRLILLKYFPTYARYIDAALIQELLLPKILIGLQDERVEIVSATYLCMSFLVTLLPPRVVTGIRPRRAFVDGRLKPAHLLPLSFFPKDVDQDEISNVQEDVKTDSEEFDQSSALETKSDNVSDGVINSISALQSKYSTPSPAKKINIVEDIDYFHDMEPDVKDALTLEEILAERAAAEGKSILPPAKTKTIPAKFTLTATNDSADVGSDSAWLSDSEDLIINIWKQLFASLNRVTEKLSPDESVRYITETVIKDAPDQKTRTERYGECCGVYLYVNIVNHEHRSKWKEMFLLLAAKDMEWYNALASTMNMLIMEYFHWLSNDCRFELLSICETVMVPGKPEKAIVCLITFLSQLNSGDVDRGKDNANFAREYCSMLLKHQSAEIFDINPSTHFTNILVLVLSRLVTEVAKENTLEELMKMPILQLLQFCLTANILNCVYFGRDLILCLNKISKIPIFAAIQKDILASIENPPKPIYKDFTRIYSTLTPLQVNFYRISFNLYKKVRFLMTHMPPTELSEKHLEMFTSGSLMSKDYLSIKCELVRYVSAVDNNLKEALPQRRKDFILFIFSTLKDPFEFKQIVHYLIYDLLFTFEDSPAVCPVFPVIFQVLVHLQLQGDQNVIGGIWDTIFSIANSFKEPSYCYKSLATQLMKCNDPKNPGLPQAFFENGRYDMKLKNLIYQHFNSFIPLTNPGSILPNKTAINLMMKGESTNPRHVIKAKTLSTIDKKLVSASIAADNGLKKNILSRSLQPTNMFFNNGNKKEKPIGSIEEAKNSLFALDDKKNNGKEENNTTSGDESDEFDTLTNQLPPSLKNLLNEINDVLPGSTQSAGVLMIQLLRVFTECSESDQESHMETFAVSLNKLFTKFFNEKSYLPKKVSKETLQLFFQHPVFVIFRQLYHCLPQDTSRRSLLQLMSVLVEHQKRIGYLLLFFVKEEYAESKSHTGLSIYKDLSKELDIDLEKMLEDDLKNCHFDDYSLFFYLIPFLFNSFQTEVMKSTAIYELIFTYVDPGELTKLSAMILHNDITFFNRSNVPTLALNSFEWPVYARRNLWEMINCEGVPLDWITTSIAKINHLDTVAARGIFLMIRRQEKAPTLGFVRNIMMRPRNDTLAPTMLKLLLEDDDYQGKFIIHVGALLDKAFNASDFFESKDKEASKKVTLDIMYSHIDAFRSTFSGENTTNGTSNEVVDAFFADRQIKKHFSELRTSTKSLKFKAKYSNFLNSISSYLKGCNDDSDGAEEEEISNKRSRTRNGNTSEQKQKRRKVEYEESTDDSD</sequence>
<dbReference type="Proteomes" id="UP000095286">
    <property type="component" value="Unplaced"/>
</dbReference>
<accession>A0AC35TSJ0</accession>
<proteinExistence type="predicted"/>
<organism evidence="1 2">
    <name type="scientific">Rhabditophanes sp. KR3021</name>
    <dbReference type="NCBI Taxonomy" id="114890"/>
    <lineage>
        <taxon>Eukaryota</taxon>
        <taxon>Metazoa</taxon>
        <taxon>Ecdysozoa</taxon>
        <taxon>Nematoda</taxon>
        <taxon>Chromadorea</taxon>
        <taxon>Rhabditida</taxon>
        <taxon>Tylenchina</taxon>
        <taxon>Panagrolaimomorpha</taxon>
        <taxon>Strongyloidoidea</taxon>
        <taxon>Alloionematidae</taxon>
        <taxon>Rhabditophanes</taxon>
    </lineage>
</organism>
<evidence type="ECO:0000313" key="2">
    <source>
        <dbReference type="WBParaSite" id="RSKR_0000390900.1"/>
    </source>
</evidence>
<protein>
    <submittedName>
        <fullName evidence="2">Protein kinase domain-containing protein</fullName>
    </submittedName>
</protein>
<evidence type="ECO:0000313" key="1">
    <source>
        <dbReference type="Proteomes" id="UP000095286"/>
    </source>
</evidence>
<reference evidence="2" key="1">
    <citation type="submission" date="2016-11" db="UniProtKB">
        <authorList>
            <consortium name="WormBaseParasite"/>
        </authorList>
    </citation>
    <scope>IDENTIFICATION</scope>
    <source>
        <strain evidence="2">KR3021</strain>
    </source>
</reference>
<dbReference type="WBParaSite" id="RSKR_0000390900.1">
    <property type="protein sequence ID" value="RSKR_0000390900.1"/>
    <property type="gene ID" value="RSKR_0000390900"/>
</dbReference>
<name>A0AC35TSJ0_9BILA</name>